<feature type="transmembrane region" description="Helical" evidence="2">
    <location>
        <begin position="287"/>
        <end position="313"/>
    </location>
</feature>
<feature type="transmembrane region" description="Helical" evidence="2">
    <location>
        <begin position="64"/>
        <end position="85"/>
    </location>
</feature>
<gene>
    <name evidence="3" type="ORF">K435DRAFT_869355</name>
</gene>
<evidence type="ECO:0000256" key="2">
    <source>
        <dbReference type="SAM" id="Phobius"/>
    </source>
</evidence>
<dbReference type="AlphaFoldDB" id="A0A4V4HD04"/>
<feature type="transmembrane region" description="Helical" evidence="2">
    <location>
        <begin position="214"/>
        <end position="233"/>
    </location>
</feature>
<name>A0A4V4HD04_DENBC</name>
<feature type="transmembrane region" description="Helical" evidence="2">
    <location>
        <begin position="164"/>
        <end position="184"/>
    </location>
</feature>
<keyword evidence="2" id="KW-0812">Transmembrane</keyword>
<feature type="compositionally biased region" description="Basic and acidic residues" evidence="1">
    <location>
        <begin position="340"/>
        <end position="362"/>
    </location>
</feature>
<feature type="transmembrane region" description="Helical" evidence="2">
    <location>
        <begin position="34"/>
        <end position="52"/>
    </location>
</feature>
<keyword evidence="4" id="KW-1185">Reference proteome</keyword>
<accession>A0A4V4HD04</accession>
<sequence length="373" mass="41613">MSDSVKPLTQSESSILHSGGVFMVEYFPSLMTESLIWGFHIVAISFATYLLLQKRYFHSTPRAILLTAVFLMFSLSSTLFFLHIYQFAVQAKGIYLADSLPQQSLSDKTASVQVANNKASFAQDILFAVEPNLRIGCATVGNGWLCARSLIWRTWSIWAPDHRIVILPIFLWIASLGSLVAWTITRVTLSIEKNGWIDFNFRNDDPDFLLLTNYILSLCVNGLSTTFIGYKAWQFKKFKRFANSGSSLLTEHIAKILSLLVESGLVYFLIFSVQLVNFVPDPNISGIAAAVIAGIGNQLLGLYPTLIITLVYLKKTVWDSSETNLNSSSFTNIAFQRHHDSEVESNHEWESAGRGESERKSGMGDSPGRAVRS</sequence>
<protein>
    <submittedName>
        <fullName evidence="3">Uncharacterized protein</fullName>
    </submittedName>
</protein>
<keyword evidence="2" id="KW-1133">Transmembrane helix</keyword>
<keyword evidence="2" id="KW-0472">Membrane</keyword>
<reference evidence="3 4" key="1">
    <citation type="journal article" date="2019" name="Nat. Ecol. Evol.">
        <title>Megaphylogeny resolves global patterns of mushroom evolution.</title>
        <authorList>
            <person name="Varga T."/>
            <person name="Krizsan K."/>
            <person name="Foldi C."/>
            <person name="Dima B."/>
            <person name="Sanchez-Garcia M."/>
            <person name="Sanchez-Ramirez S."/>
            <person name="Szollosi G.J."/>
            <person name="Szarkandi J.G."/>
            <person name="Papp V."/>
            <person name="Albert L."/>
            <person name="Andreopoulos W."/>
            <person name="Angelini C."/>
            <person name="Antonin V."/>
            <person name="Barry K.W."/>
            <person name="Bougher N.L."/>
            <person name="Buchanan P."/>
            <person name="Buyck B."/>
            <person name="Bense V."/>
            <person name="Catcheside P."/>
            <person name="Chovatia M."/>
            <person name="Cooper J."/>
            <person name="Damon W."/>
            <person name="Desjardin D."/>
            <person name="Finy P."/>
            <person name="Geml J."/>
            <person name="Haridas S."/>
            <person name="Hughes K."/>
            <person name="Justo A."/>
            <person name="Karasinski D."/>
            <person name="Kautmanova I."/>
            <person name="Kiss B."/>
            <person name="Kocsube S."/>
            <person name="Kotiranta H."/>
            <person name="LaButti K.M."/>
            <person name="Lechner B.E."/>
            <person name="Liimatainen K."/>
            <person name="Lipzen A."/>
            <person name="Lukacs Z."/>
            <person name="Mihaltcheva S."/>
            <person name="Morgado L.N."/>
            <person name="Niskanen T."/>
            <person name="Noordeloos M.E."/>
            <person name="Ohm R.A."/>
            <person name="Ortiz-Santana B."/>
            <person name="Ovrebo C."/>
            <person name="Racz N."/>
            <person name="Riley R."/>
            <person name="Savchenko A."/>
            <person name="Shiryaev A."/>
            <person name="Soop K."/>
            <person name="Spirin V."/>
            <person name="Szebenyi C."/>
            <person name="Tomsovsky M."/>
            <person name="Tulloss R.E."/>
            <person name="Uehling J."/>
            <person name="Grigoriev I.V."/>
            <person name="Vagvolgyi C."/>
            <person name="Papp T."/>
            <person name="Martin F.M."/>
            <person name="Miettinen O."/>
            <person name="Hibbett D.S."/>
            <person name="Nagy L.G."/>
        </authorList>
    </citation>
    <scope>NUCLEOTIDE SEQUENCE [LARGE SCALE GENOMIC DNA]</scope>
    <source>
        <strain evidence="3 4">CBS 962.96</strain>
    </source>
</reference>
<dbReference type="Proteomes" id="UP000297245">
    <property type="component" value="Unassembled WGS sequence"/>
</dbReference>
<dbReference type="EMBL" id="ML179551">
    <property type="protein sequence ID" value="THU85355.1"/>
    <property type="molecule type" value="Genomic_DNA"/>
</dbReference>
<evidence type="ECO:0000313" key="4">
    <source>
        <dbReference type="Proteomes" id="UP000297245"/>
    </source>
</evidence>
<dbReference type="OrthoDB" id="2744793at2759"/>
<organism evidence="3 4">
    <name type="scientific">Dendrothele bispora (strain CBS 962.96)</name>
    <dbReference type="NCBI Taxonomy" id="1314807"/>
    <lineage>
        <taxon>Eukaryota</taxon>
        <taxon>Fungi</taxon>
        <taxon>Dikarya</taxon>
        <taxon>Basidiomycota</taxon>
        <taxon>Agaricomycotina</taxon>
        <taxon>Agaricomycetes</taxon>
        <taxon>Agaricomycetidae</taxon>
        <taxon>Agaricales</taxon>
        <taxon>Agaricales incertae sedis</taxon>
        <taxon>Dendrothele</taxon>
    </lineage>
</organism>
<feature type="region of interest" description="Disordered" evidence="1">
    <location>
        <begin position="340"/>
        <end position="373"/>
    </location>
</feature>
<evidence type="ECO:0000313" key="3">
    <source>
        <dbReference type="EMBL" id="THU85355.1"/>
    </source>
</evidence>
<feature type="transmembrane region" description="Helical" evidence="2">
    <location>
        <begin position="253"/>
        <end position="275"/>
    </location>
</feature>
<proteinExistence type="predicted"/>
<evidence type="ECO:0000256" key="1">
    <source>
        <dbReference type="SAM" id="MobiDB-lite"/>
    </source>
</evidence>